<sequence>MPPADPALTAAQRAVLTAWPAFEAAASVTWCSVDRLVRTLCHRDSLSDLPDDDAAELLALMQRATARLRKLERPRAPAVRALRPASPHRGSA</sequence>
<dbReference type="Proteomes" id="UP000280346">
    <property type="component" value="Unassembled WGS sequence"/>
</dbReference>
<comment type="caution">
    <text evidence="1">The sequence shown here is derived from an EMBL/GenBank/DDBJ whole genome shotgun (WGS) entry which is preliminary data.</text>
</comment>
<protein>
    <submittedName>
        <fullName evidence="1">Uncharacterized protein</fullName>
    </submittedName>
</protein>
<gene>
    <name evidence="1" type="ORF">EJ913_29310</name>
</gene>
<proteinExistence type="predicted"/>
<keyword evidence="2" id="KW-1185">Reference proteome</keyword>
<evidence type="ECO:0000313" key="1">
    <source>
        <dbReference type="EMBL" id="RUQ61983.1"/>
    </source>
</evidence>
<reference evidence="1 2" key="1">
    <citation type="submission" date="2018-12" db="EMBL/GenBank/DDBJ databases">
        <authorList>
            <person name="Yang Y."/>
        </authorList>
    </citation>
    <scope>NUCLEOTIDE SEQUENCE [LARGE SCALE GENOMIC DNA]</scope>
    <source>
        <strain evidence="1 2">GSF71</strain>
    </source>
</reference>
<dbReference type="RefSeq" id="WP_127004655.1">
    <property type="nucleotide sequence ID" value="NZ_JBNPXW010000029.1"/>
</dbReference>
<name>A0A433J057_9PROT</name>
<dbReference type="InterPro" id="IPR036265">
    <property type="entry name" value="HIT-like_sf"/>
</dbReference>
<evidence type="ECO:0000313" key="2">
    <source>
        <dbReference type="Proteomes" id="UP000280346"/>
    </source>
</evidence>
<accession>A0A433J057</accession>
<dbReference type="SUPFAM" id="SSF54197">
    <property type="entry name" value="HIT-like"/>
    <property type="match status" value="1"/>
</dbReference>
<dbReference type="EMBL" id="RZIJ01000042">
    <property type="protein sequence ID" value="RUQ61983.1"/>
    <property type="molecule type" value="Genomic_DNA"/>
</dbReference>
<dbReference type="AlphaFoldDB" id="A0A433J057"/>
<organism evidence="1 2">
    <name type="scientific">Azospirillum doebereinerae</name>
    <dbReference type="NCBI Taxonomy" id="92933"/>
    <lineage>
        <taxon>Bacteria</taxon>
        <taxon>Pseudomonadati</taxon>
        <taxon>Pseudomonadota</taxon>
        <taxon>Alphaproteobacteria</taxon>
        <taxon>Rhodospirillales</taxon>
        <taxon>Azospirillaceae</taxon>
        <taxon>Azospirillum</taxon>
    </lineage>
</organism>